<name>A0ABT1PSQ7_9ACTN</name>
<evidence type="ECO:0000313" key="2">
    <source>
        <dbReference type="Proteomes" id="UP001057702"/>
    </source>
</evidence>
<proteinExistence type="predicted"/>
<dbReference type="Proteomes" id="UP001057702">
    <property type="component" value="Unassembled WGS sequence"/>
</dbReference>
<sequence length="84" mass="9443">MVTVGTDSVHEAYSFVCLRCGRGWEQEYRIVRSVDLSGRPQVQYLVDGVRVPSPLTQAACPSCDGRKIRTLRFGRVDSAHLHHD</sequence>
<gene>
    <name evidence="1" type="ORF">NGB36_03010</name>
</gene>
<evidence type="ECO:0000313" key="1">
    <source>
        <dbReference type="EMBL" id="MCQ4079597.1"/>
    </source>
</evidence>
<dbReference type="EMBL" id="JANFNG010000001">
    <property type="protein sequence ID" value="MCQ4079597.1"/>
    <property type="molecule type" value="Genomic_DNA"/>
</dbReference>
<reference evidence="1" key="1">
    <citation type="submission" date="2022-06" db="EMBL/GenBank/DDBJ databases">
        <title>Draft genome sequence of Streptomyces sp. RB6PN25 isolated from peat swamp forest in Thailand.</title>
        <authorList>
            <person name="Duangmal K."/>
            <person name="Klaysubun C."/>
        </authorList>
    </citation>
    <scope>NUCLEOTIDE SEQUENCE</scope>
    <source>
        <strain evidence="1">RB6PN25</strain>
    </source>
</reference>
<protein>
    <submittedName>
        <fullName evidence="1">Uncharacterized protein</fullName>
    </submittedName>
</protein>
<comment type="caution">
    <text evidence="1">The sequence shown here is derived from an EMBL/GenBank/DDBJ whole genome shotgun (WGS) entry which is preliminary data.</text>
</comment>
<accession>A0ABT1PSQ7</accession>
<keyword evidence="2" id="KW-1185">Reference proteome</keyword>
<organism evidence="1 2">
    <name type="scientific">Streptomyces humicola</name>
    <dbReference type="NCBI Taxonomy" id="2953240"/>
    <lineage>
        <taxon>Bacteria</taxon>
        <taxon>Bacillati</taxon>
        <taxon>Actinomycetota</taxon>
        <taxon>Actinomycetes</taxon>
        <taxon>Kitasatosporales</taxon>
        <taxon>Streptomycetaceae</taxon>
        <taxon>Streptomyces</taxon>
    </lineage>
</organism>